<dbReference type="Pfam" id="PF00179">
    <property type="entry name" value="UQ_con"/>
    <property type="match status" value="1"/>
</dbReference>
<dbReference type="GeneID" id="28770209"/>
<proteinExistence type="predicted"/>
<dbReference type="InterPro" id="IPR000608">
    <property type="entry name" value="UBC"/>
</dbReference>
<dbReference type="SUPFAM" id="SSF54495">
    <property type="entry name" value="UBC-like"/>
    <property type="match status" value="1"/>
</dbReference>
<feature type="compositionally biased region" description="Polar residues" evidence="2">
    <location>
        <begin position="143"/>
        <end position="156"/>
    </location>
</feature>
<dbReference type="FunCoup" id="A0A177CLB5">
    <property type="interactions" value="954"/>
</dbReference>
<dbReference type="InParanoid" id="A0A177CLB5"/>
<dbReference type="Gene3D" id="3.10.110.10">
    <property type="entry name" value="Ubiquitin Conjugating Enzyme"/>
    <property type="match status" value="1"/>
</dbReference>
<accession>A0A177CLB5</accession>
<organism evidence="4 5">
    <name type="scientific">Paraphaeosphaeria sporulosa</name>
    <dbReference type="NCBI Taxonomy" id="1460663"/>
    <lineage>
        <taxon>Eukaryota</taxon>
        <taxon>Fungi</taxon>
        <taxon>Dikarya</taxon>
        <taxon>Ascomycota</taxon>
        <taxon>Pezizomycotina</taxon>
        <taxon>Dothideomycetes</taxon>
        <taxon>Pleosporomycetidae</taxon>
        <taxon>Pleosporales</taxon>
        <taxon>Massarineae</taxon>
        <taxon>Didymosphaeriaceae</taxon>
        <taxon>Paraphaeosphaeria</taxon>
    </lineage>
</organism>
<keyword evidence="5" id="KW-1185">Reference proteome</keyword>
<dbReference type="STRING" id="1460663.A0A177CLB5"/>
<evidence type="ECO:0000256" key="1">
    <source>
        <dbReference type="ARBA" id="ARBA00022786"/>
    </source>
</evidence>
<dbReference type="SMART" id="SM00212">
    <property type="entry name" value="UBCc"/>
    <property type="match status" value="1"/>
</dbReference>
<dbReference type="EMBL" id="KV441550">
    <property type="protein sequence ID" value="OAG08325.1"/>
    <property type="molecule type" value="Genomic_DNA"/>
</dbReference>
<dbReference type="PANTHER" id="PTHR24067">
    <property type="entry name" value="UBIQUITIN-CONJUGATING ENZYME E2"/>
    <property type="match status" value="1"/>
</dbReference>
<dbReference type="InterPro" id="IPR016135">
    <property type="entry name" value="UBQ-conjugating_enzyme/RWD"/>
</dbReference>
<feature type="domain" description="UBC core" evidence="3">
    <location>
        <begin position="5"/>
        <end position="160"/>
    </location>
</feature>
<gene>
    <name evidence="4" type="ORF">CC84DRAFT_574198</name>
</gene>
<name>A0A177CLB5_9PLEO</name>
<evidence type="ECO:0000313" key="4">
    <source>
        <dbReference type="EMBL" id="OAG08325.1"/>
    </source>
</evidence>
<evidence type="ECO:0000256" key="2">
    <source>
        <dbReference type="SAM" id="MobiDB-lite"/>
    </source>
</evidence>
<keyword evidence="1" id="KW-0833">Ubl conjugation pathway</keyword>
<dbReference type="InterPro" id="IPR050113">
    <property type="entry name" value="Ub_conjugating_enzyme"/>
</dbReference>
<sequence>MATPAATKRLTREYATISKSPPPYIIAHPSERNILEWHYVLTGPPDTPYDGGQYWGTLMFPPDYPFAPPAIRMHTPSGRFQSSTRLCLSISDFHPKSFNPAWEVSTILTGLLSFMTSEEMTTGSVRASDAERKLFAQRTRWWNSTGGGSKAQNNGSRGAGAIKAGDGGTKFRAEWPELDEENQTWMKEKRINLQTGLPLASSSQPHCSPDMAGLRKRANGSAATVGAVVQQGQVAREASQSWFGRNKWRIVIGTLISFSGFDSHAPTVPDRILCKHLPGLTPDPFNLASPLVYFTPDIHSIQSITIIPSLLVVLYFAIEKFSTPISSLLLETTHFIASSPVTFSSKDVCFLAEAYCQP</sequence>
<dbReference type="CDD" id="cd23799">
    <property type="entry name" value="UBCc_UBE2J"/>
    <property type="match status" value="1"/>
</dbReference>
<dbReference type="PROSITE" id="PS50127">
    <property type="entry name" value="UBC_2"/>
    <property type="match status" value="1"/>
</dbReference>
<protein>
    <submittedName>
        <fullName evidence="4">UBC-like protein</fullName>
    </submittedName>
</protein>
<dbReference type="Proteomes" id="UP000077069">
    <property type="component" value="Unassembled WGS sequence"/>
</dbReference>
<feature type="region of interest" description="Disordered" evidence="2">
    <location>
        <begin position="143"/>
        <end position="166"/>
    </location>
</feature>
<evidence type="ECO:0000259" key="3">
    <source>
        <dbReference type="PROSITE" id="PS50127"/>
    </source>
</evidence>
<evidence type="ECO:0000313" key="5">
    <source>
        <dbReference type="Proteomes" id="UP000077069"/>
    </source>
</evidence>
<reference evidence="4 5" key="1">
    <citation type="submission" date="2016-05" db="EMBL/GenBank/DDBJ databases">
        <title>Comparative analysis of secretome profiles of manganese(II)-oxidizing ascomycete fungi.</title>
        <authorList>
            <consortium name="DOE Joint Genome Institute"/>
            <person name="Zeiner C.A."/>
            <person name="Purvine S.O."/>
            <person name="Zink E.M."/>
            <person name="Wu S."/>
            <person name="Pasa-Tolic L."/>
            <person name="Chaput D.L."/>
            <person name="Haridas S."/>
            <person name="Grigoriev I.V."/>
            <person name="Santelli C.M."/>
            <person name="Hansel C.M."/>
        </authorList>
    </citation>
    <scope>NUCLEOTIDE SEQUENCE [LARGE SCALE GENOMIC DNA]</scope>
    <source>
        <strain evidence="4 5">AP3s5-JAC2a</strain>
    </source>
</reference>
<dbReference type="FunFam" id="3.10.110.10:FF:000058">
    <property type="entry name" value="Ubiquitin-conjugating enzyme E2 6"/>
    <property type="match status" value="1"/>
</dbReference>
<dbReference type="RefSeq" id="XP_018038690.1">
    <property type="nucleotide sequence ID" value="XM_018186723.1"/>
</dbReference>
<dbReference type="OrthoDB" id="1158011at2759"/>
<dbReference type="AlphaFoldDB" id="A0A177CLB5"/>